<evidence type="ECO:0000256" key="1">
    <source>
        <dbReference type="SAM" id="SignalP"/>
    </source>
</evidence>
<sequence length="98" mass="9817">MCRCCGGPRPAGVFGLSSAAFADTVVAQGSFTEYEMSATSALPGAPVTFTFTARLNLLGLGALPASATRTTSTPADPTAGNDTHTANCTALTSLIITC</sequence>
<dbReference type="EMBL" id="RJKE01000001">
    <property type="protein sequence ID" value="ROO87714.1"/>
    <property type="molecule type" value="Genomic_DNA"/>
</dbReference>
<dbReference type="RefSeq" id="WP_123666962.1">
    <property type="nucleotide sequence ID" value="NZ_RJKE01000001.1"/>
</dbReference>
<name>A0A3N1D2F4_9ACTN</name>
<gene>
    <name evidence="2" type="ORF">EDD29_5344</name>
</gene>
<dbReference type="AlphaFoldDB" id="A0A3N1D2F4"/>
<proteinExistence type="predicted"/>
<accession>A0A3N1D2F4</accession>
<organism evidence="2 3">
    <name type="scientific">Actinocorallia herbida</name>
    <dbReference type="NCBI Taxonomy" id="58109"/>
    <lineage>
        <taxon>Bacteria</taxon>
        <taxon>Bacillati</taxon>
        <taxon>Actinomycetota</taxon>
        <taxon>Actinomycetes</taxon>
        <taxon>Streptosporangiales</taxon>
        <taxon>Thermomonosporaceae</taxon>
        <taxon>Actinocorallia</taxon>
    </lineage>
</organism>
<reference evidence="2 3" key="1">
    <citation type="submission" date="2018-11" db="EMBL/GenBank/DDBJ databases">
        <title>Sequencing the genomes of 1000 actinobacteria strains.</title>
        <authorList>
            <person name="Klenk H.-P."/>
        </authorList>
    </citation>
    <scope>NUCLEOTIDE SEQUENCE [LARGE SCALE GENOMIC DNA]</scope>
    <source>
        <strain evidence="2 3">DSM 44254</strain>
    </source>
</reference>
<keyword evidence="1" id="KW-0732">Signal</keyword>
<evidence type="ECO:0000313" key="3">
    <source>
        <dbReference type="Proteomes" id="UP000272400"/>
    </source>
</evidence>
<feature type="chain" id="PRO_5018046320" evidence="1">
    <location>
        <begin position="23"/>
        <end position="98"/>
    </location>
</feature>
<evidence type="ECO:0000313" key="2">
    <source>
        <dbReference type="EMBL" id="ROO87714.1"/>
    </source>
</evidence>
<comment type="caution">
    <text evidence="2">The sequence shown here is derived from an EMBL/GenBank/DDBJ whole genome shotgun (WGS) entry which is preliminary data.</text>
</comment>
<protein>
    <submittedName>
        <fullName evidence="2">Uncharacterized protein</fullName>
    </submittedName>
</protein>
<dbReference type="Proteomes" id="UP000272400">
    <property type="component" value="Unassembled WGS sequence"/>
</dbReference>
<feature type="signal peptide" evidence="1">
    <location>
        <begin position="1"/>
        <end position="22"/>
    </location>
</feature>
<keyword evidence="3" id="KW-1185">Reference proteome</keyword>